<dbReference type="Pfam" id="PF00229">
    <property type="entry name" value="TNF"/>
    <property type="match status" value="1"/>
</dbReference>
<evidence type="ECO:0000256" key="7">
    <source>
        <dbReference type="SAM" id="MobiDB-lite"/>
    </source>
</evidence>
<evidence type="ECO:0000256" key="5">
    <source>
        <dbReference type="ARBA" id="ARBA00023157"/>
    </source>
</evidence>
<keyword evidence="6" id="KW-0325">Glycoprotein</keyword>
<evidence type="ECO:0000256" key="6">
    <source>
        <dbReference type="ARBA" id="ARBA00023180"/>
    </source>
</evidence>
<feature type="region of interest" description="Disordered" evidence="7">
    <location>
        <begin position="210"/>
        <end position="252"/>
    </location>
</feature>
<evidence type="ECO:0000259" key="8">
    <source>
        <dbReference type="PROSITE" id="PS50049"/>
    </source>
</evidence>
<dbReference type="InterPro" id="IPR051748">
    <property type="entry name" value="TNF_Ligand_Superfamily"/>
</dbReference>
<dbReference type="GO" id="GO:0005164">
    <property type="term" value="F:tumor necrosis factor receptor binding"/>
    <property type="evidence" value="ECO:0007669"/>
    <property type="project" value="InterPro"/>
</dbReference>
<dbReference type="PROSITE" id="PS00251">
    <property type="entry name" value="THD_1"/>
    <property type="match status" value="1"/>
</dbReference>
<evidence type="ECO:0000256" key="1">
    <source>
        <dbReference type="ARBA" id="ARBA00004613"/>
    </source>
</evidence>
<dbReference type="STRING" id="300112.A0A4S2KIE1"/>
<evidence type="ECO:0000313" key="10">
    <source>
        <dbReference type="Proteomes" id="UP000310200"/>
    </source>
</evidence>
<evidence type="ECO:0000256" key="2">
    <source>
        <dbReference type="ARBA" id="ARBA00008670"/>
    </source>
</evidence>
<evidence type="ECO:0000313" key="9">
    <source>
        <dbReference type="EMBL" id="TGZ47659.1"/>
    </source>
</evidence>
<keyword evidence="4" id="KW-0964">Secreted</keyword>
<dbReference type="EMBL" id="QBLH01002718">
    <property type="protein sequence ID" value="TGZ47659.1"/>
    <property type="molecule type" value="Genomic_DNA"/>
</dbReference>
<evidence type="ECO:0000256" key="4">
    <source>
        <dbReference type="ARBA" id="ARBA00022525"/>
    </source>
</evidence>
<name>A0A4S2KIE1_9HYME</name>
<comment type="caution">
    <text evidence="9">The sequence shown here is derived from an EMBL/GenBank/DDBJ whole genome shotgun (WGS) entry which is preliminary data.</text>
</comment>
<accession>A0A4S2KIE1</accession>
<gene>
    <name evidence="9" type="ORF">DBV15_03683</name>
</gene>
<feature type="compositionally biased region" description="Basic and acidic residues" evidence="7">
    <location>
        <begin position="210"/>
        <end position="241"/>
    </location>
</feature>
<proteinExistence type="inferred from homology"/>
<protein>
    <recommendedName>
        <fullName evidence="8">THD domain-containing protein</fullName>
    </recommendedName>
</protein>
<dbReference type="SUPFAM" id="SSF49842">
    <property type="entry name" value="TNF-like"/>
    <property type="match status" value="1"/>
</dbReference>
<comment type="similarity">
    <text evidence="2">Belongs to the tumor necrosis factor family.</text>
</comment>
<keyword evidence="5" id="KW-1015">Disulfide bond</keyword>
<dbReference type="Proteomes" id="UP000310200">
    <property type="component" value="Unassembled WGS sequence"/>
</dbReference>
<dbReference type="PROSITE" id="PS50049">
    <property type="entry name" value="THD_2"/>
    <property type="match status" value="1"/>
</dbReference>
<dbReference type="GO" id="GO:0006955">
    <property type="term" value="P:immune response"/>
    <property type="evidence" value="ECO:0007669"/>
    <property type="project" value="InterPro"/>
</dbReference>
<dbReference type="GO" id="GO:0005615">
    <property type="term" value="C:extracellular space"/>
    <property type="evidence" value="ECO:0007669"/>
    <property type="project" value="UniProtKB-KW"/>
</dbReference>
<feature type="domain" description="THD" evidence="8">
    <location>
        <begin position="406"/>
        <end position="552"/>
    </location>
</feature>
<dbReference type="Gene3D" id="2.60.120.40">
    <property type="match status" value="1"/>
</dbReference>
<dbReference type="AlphaFoldDB" id="A0A4S2KIE1"/>
<evidence type="ECO:0000256" key="3">
    <source>
        <dbReference type="ARBA" id="ARBA00022514"/>
    </source>
</evidence>
<sequence length="620" mass="70650">MTSMLSGEESNAARMKQKLMRDAPAKEETRSFLNFSRENLSISHSDLEQGFNRSRLLRPSRTTILSVAALLAVVLCLGLQSWKLLSNTREIEQLRRDVDILKHRFLEQDLMNELKAFEEQLYAEESTEDNDPGEADIDNADYDSNYDDDGSASHDYSGDYHTPLTYGARSSDFLDVTTTSIPIPTSPDPGANEDMVKLLAALRKVEAKHFERNVRENHKSIERERPKGEHKRQSSHEEKTSDANSTSHKSDVVVREATSLGYVKESVKSKRSVNDGLTDNPMRDATNERRRNNGRIVISRTRSYASGESDVNDNPGTESPHPPKKYHALETIPSARRDRNEETTQPDSYGSDSTEIADNRRISWRSRDVSGNRTEIRRPVQVGSNCRGSRRTRLTRRHLRAPRQVYAIHYGADSSLFSTQDEHTGNGRARHYNGVFRAWQPSEWVADLGMSRHFTLAGDGKLTVHEPGLYLVYAQIHYLDEHDENGFHMLVNGKPILQCMVYSPGMGHKSRSCFSAQVTVLQAGDHLILKDIGSARYTLFQHDKSFFGLVKIGEPRQQQRHPPTRHCWKAYPIGYRFEEQSSLEIRAYAKLPERNHARFQAFFDLLQMNLKLPVDTSSCR</sequence>
<dbReference type="InterPro" id="IPR021184">
    <property type="entry name" value="TNF_CS"/>
</dbReference>
<dbReference type="InterPro" id="IPR008983">
    <property type="entry name" value="Tumour_necrosis_fac-like_dom"/>
</dbReference>
<dbReference type="PANTHER" id="PTHR15151:SF24">
    <property type="entry name" value="A PROLIFERATION-INDUCING LIGAND-LIKE PROTEIN-RELATED"/>
    <property type="match status" value="1"/>
</dbReference>
<comment type="subcellular location">
    <subcellularLocation>
        <location evidence="1">Secreted</location>
    </subcellularLocation>
</comment>
<dbReference type="InterPro" id="IPR006052">
    <property type="entry name" value="TNF_dom"/>
</dbReference>
<feature type="region of interest" description="Disordered" evidence="7">
    <location>
        <begin position="1"/>
        <end position="21"/>
    </location>
</feature>
<keyword evidence="3" id="KW-0202">Cytokine</keyword>
<dbReference type="GO" id="GO:0016020">
    <property type="term" value="C:membrane"/>
    <property type="evidence" value="ECO:0007669"/>
    <property type="project" value="InterPro"/>
</dbReference>
<feature type="compositionally biased region" description="Polar residues" evidence="7">
    <location>
        <begin position="343"/>
        <end position="356"/>
    </location>
</feature>
<dbReference type="PANTHER" id="PTHR15151">
    <property type="entry name" value="PROTEIN EIGER"/>
    <property type="match status" value="1"/>
</dbReference>
<feature type="compositionally biased region" description="Acidic residues" evidence="7">
    <location>
        <begin position="123"/>
        <end position="150"/>
    </location>
</feature>
<reference evidence="9 10" key="1">
    <citation type="journal article" date="2019" name="Philos. Trans. R. Soc. Lond., B, Biol. Sci.">
        <title>Ant behaviour and brain gene expression of defending hosts depend on the ecological success of the intruding social parasite.</title>
        <authorList>
            <person name="Kaur R."/>
            <person name="Stoldt M."/>
            <person name="Jongepier E."/>
            <person name="Feldmeyer B."/>
            <person name="Menzel F."/>
            <person name="Bornberg-Bauer E."/>
            <person name="Foitzik S."/>
        </authorList>
    </citation>
    <scope>NUCLEOTIDE SEQUENCE [LARGE SCALE GENOMIC DNA]</scope>
    <source>
        <tissue evidence="9">Whole body</tissue>
    </source>
</reference>
<feature type="region of interest" description="Disordered" evidence="7">
    <location>
        <begin position="123"/>
        <end position="158"/>
    </location>
</feature>
<organism evidence="9 10">
    <name type="scientific">Temnothorax longispinosus</name>
    <dbReference type="NCBI Taxonomy" id="300112"/>
    <lineage>
        <taxon>Eukaryota</taxon>
        <taxon>Metazoa</taxon>
        <taxon>Ecdysozoa</taxon>
        <taxon>Arthropoda</taxon>
        <taxon>Hexapoda</taxon>
        <taxon>Insecta</taxon>
        <taxon>Pterygota</taxon>
        <taxon>Neoptera</taxon>
        <taxon>Endopterygota</taxon>
        <taxon>Hymenoptera</taxon>
        <taxon>Apocrita</taxon>
        <taxon>Aculeata</taxon>
        <taxon>Formicoidea</taxon>
        <taxon>Formicidae</taxon>
        <taxon>Myrmicinae</taxon>
        <taxon>Temnothorax</taxon>
    </lineage>
</organism>
<feature type="region of interest" description="Disordered" evidence="7">
    <location>
        <begin position="265"/>
        <end position="365"/>
    </location>
</feature>
<keyword evidence="10" id="KW-1185">Reference proteome</keyword>
<dbReference type="GO" id="GO:0005125">
    <property type="term" value="F:cytokine activity"/>
    <property type="evidence" value="ECO:0007669"/>
    <property type="project" value="UniProtKB-KW"/>
</dbReference>
<feature type="compositionally biased region" description="Basic and acidic residues" evidence="7">
    <location>
        <begin position="281"/>
        <end position="291"/>
    </location>
</feature>